<gene>
    <name evidence="1" type="ORF">AB6A40_008442</name>
</gene>
<evidence type="ECO:0000313" key="1">
    <source>
        <dbReference type="EMBL" id="MFH4981733.1"/>
    </source>
</evidence>
<comment type="caution">
    <text evidence="1">The sequence shown here is derived from an EMBL/GenBank/DDBJ whole genome shotgun (WGS) entry which is preliminary data.</text>
</comment>
<evidence type="ECO:0000313" key="2">
    <source>
        <dbReference type="Proteomes" id="UP001608902"/>
    </source>
</evidence>
<sequence>MAVIGISPMAFKILKCYRPDDEIEEVVESLKECVKYIRRLSPADVNSESYIVLSTMLTTRKFLSIESDEVQILLANLYAHMFRLHGSNSPFRSARVTKVRRIRLGVLLQ</sequence>
<organism evidence="1 2">
    <name type="scientific">Gnathostoma spinigerum</name>
    <dbReference type="NCBI Taxonomy" id="75299"/>
    <lineage>
        <taxon>Eukaryota</taxon>
        <taxon>Metazoa</taxon>
        <taxon>Ecdysozoa</taxon>
        <taxon>Nematoda</taxon>
        <taxon>Chromadorea</taxon>
        <taxon>Rhabditida</taxon>
        <taxon>Spirurina</taxon>
        <taxon>Gnathostomatomorpha</taxon>
        <taxon>Gnathostomatoidea</taxon>
        <taxon>Gnathostomatidae</taxon>
        <taxon>Gnathostoma</taxon>
    </lineage>
</organism>
<dbReference type="Proteomes" id="UP001608902">
    <property type="component" value="Unassembled WGS sequence"/>
</dbReference>
<dbReference type="EMBL" id="JBGFUD010007768">
    <property type="protein sequence ID" value="MFH4981733.1"/>
    <property type="molecule type" value="Genomic_DNA"/>
</dbReference>
<name>A0ABD6EXD1_9BILA</name>
<accession>A0ABD6EXD1</accession>
<keyword evidence="2" id="KW-1185">Reference proteome</keyword>
<dbReference type="AlphaFoldDB" id="A0ABD6EXD1"/>
<protein>
    <submittedName>
        <fullName evidence="1">Uncharacterized protein</fullName>
    </submittedName>
</protein>
<reference evidence="1 2" key="1">
    <citation type="submission" date="2024-08" db="EMBL/GenBank/DDBJ databases">
        <title>Gnathostoma spinigerum genome.</title>
        <authorList>
            <person name="Gonzalez-Bertolin B."/>
            <person name="Monzon S."/>
            <person name="Zaballos A."/>
            <person name="Jimenez P."/>
            <person name="Dekumyoy P."/>
            <person name="Varona S."/>
            <person name="Cuesta I."/>
            <person name="Sumanam S."/>
            <person name="Adisakwattana P."/>
            <person name="Gasser R.B."/>
            <person name="Hernandez-Gonzalez A."/>
            <person name="Young N.D."/>
            <person name="Perteguer M.J."/>
        </authorList>
    </citation>
    <scope>NUCLEOTIDE SEQUENCE [LARGE SCALE GENOMIC DNA]</scope>
    <source>
        <strain evidence="1">AL3</strain>
        <tissue evidence="1">Liver</tissue>
    </source>
</reference>
<proteinExistence type="predicted"/>